<evidence type="ECO:0000313" key="3">
    <source>
        <dbReference type="Proteomes" id="UP000240572"/>
    </source>
</evidence>
<dbReference type="Proteomes" id="UP000240572">
    <property type="component" value="Unassembled WGS sequence"/>
</dbReference>
<gene>
    <name evidence="2" type="ORF">B0I18_10839</name>
</gene>
<keyword evidence="3" id="KW-1185">Reference proteome</keyword>
<dbReference type="AlphaFoldDB" id="A0A2P8CZB7"/>
<evidence type="ECO:0000313" key="2">
    <source>
        <dbReference type="EMBL" id="PSK90311.1"/>
    </source>
</evidence>
<keyword evidence="1" id="KW-1133">Transmembrane helix</keyword>
<evidence type="ECO:0000256" key="1">
    <source>
        <dbReference type="SAM" id="Phobius"/>
    </source>
</evidence>
<dbReference type="RefSeq" id="WP_106524192.1">
    <property type="nucleotide sequence ID" value="NZ_PYGD01000008.1"/>
</dbReference>
<dbReference type="EMBL" id="PYGD01000008">
    <property type="protein sequence ID" value="PSK90311.1"/>
    <property type="molecule type" value="Genomic_DNA"/>
</dbReference>
<name>A0A2P8CZB7_9BACT</name>
<keyword evidence="1" id="KW-0812">Transmembrane</keyword>
<reference evidence="2 3" key="1">
    <citation type="submission" date="2018-03" db="EMBL/GenBank/DDBJ databases">
        <title>Genomic Encyclopedia of Type Strains, Phase III (KMG-III): the genomes of soil and plant-associated and newly described type strains.</title>
        <authorList>
            <person name="Whitman W."/>
        </authorList>
    </citation>
    <scope>NUCLEOTIDE SEQUENCE [LARGE SCALE GENOMIC DNA]</scope>
    <source>
        <strain evidence="2 3">CGMCC 1.12700</strain>
    </source>
</reference>
<sequence length="173" mass="19443">MILLLLWIFFIAITAMYTPSILRILSNNRSKRKQAALYSEAVLNAGADQDPLAAELDFALATISTDKDIAAIRELLARNAETISPFFVIETVSVCSGNSFLIAGNFTGTRQTARQRTIGVTIWETSMERLYAGNMVVQQNEDRSVTLRSVFPEDKEHDLYIRDFISSFKRLIS</sequence>
<accession>A0A2P8CZB7</accession>
<proteinExistence type="predicted"/>
<feature type="transmembrane region" description="Helical" evidence="1">
    <location>
        <begin position="6"/>
        <end position="25"/>
    </location>
</feature>
<comment type="caution">
    <text evidence="2">The sequence shown here is derived from an EMBL/GenBank/DDBJ whole genome shotgun (WGS) entry which is preliminary data.</text>
</comment>
<organism evidence="2 3">
    <name type="scientific">Taibaiella chishuiensis</name>
    <dbReference type="NCBI Taxonomy" id="1434707"/>
    <lineage>
        <taxon>Bacteria</taxon>
        <taxon>Pseudomonadati</taxon>
        <taxon>Bacteroidota</taxon>
        <taxon>Chitinophagia</taxon>
        <taxon>Chitinophagales</taxon>
        <taxon>Chitinophagaceae</taxon>
        <taxon>Taibaiella</taxon>
    </lineage>
</organism>
<keyword evidence="1" id="KW-0472">Membrane</keyword>
<protein>
    <submittedName>
        <fullName evidence="2">Uncharacterized protein</fullName>
    </submittedName>
</protein>